<dbReference type="PANTHER" id="PTHR46268">
    <property type="entry name" value="STRESS RESPONSE PROTEIN NHAX"/>
    <property type="match status" value="1"/>
</dbReference>
<evidence type="ECO:0000256" key="1">
    <source>
        <dbReference type="ARBA" id="ARBA00008791"/>
    </source>
</evidence>
<evidence type="ECO:0000313" key="4">
    <source>
        <dbReference type="Proteomes" id="UP000003374"/>
    </source>
</evidence>
<dbReference type="InterPro" id="IPR006016">
    <property type="entry name" value="UspA"/>
</dbReference>
<dbReference type="CDD" id="cd00293">
    <property type="entry name" value="USP-like"/>
    <property type="match status" value="1"/>
</dbReference>
<organism evidence="3 4">
    <name type="scientific">Nitrococcus mobilis Nb-231</name>
    <dbReference type="NCBI Taxonomy" id="314278"/>
    <lineage>
        <taxon>Bacteria</taxon>
        <taxon>Pseudomonadati</taxon>
        <taxon>Pseudomonadota</taxon>
        <taxon>Gammaproteobacteria</taxon>
        <taxon>Chromatiales</taxon>
        <taxon>Ectothiorhodospiraceae</taxon>
        <taxon>Nitrococcus</taxon>
    </lineage>
</organism>
<sequence length="127" mass="14090">MKYAAHIAAREGAKLYPIHVVDIRNFGHETPLGFEVPKPTPETIERIRKELQEDLAYERDGKKVEVEAIVVMGKPIEEILKAAKEKAVEMIVMGTHGRTGLQHVIIGSVAENVVRKATCPVLTVRSP</sequence>
<proteinExistence type="inferred from homology"/>
<dbReference type="InterPro" id="IPR014729">
    <property type="entry name" value="Rossmann-like_a/b/a_fold"/>
</dbReference>
<dbReference type="eggNOG" id="COG0589">
    <property type="taxonomic scope" value="Bacteria"/>
</dbReference>
<dbReference type="HOGENOM" id="CLU_049301_11_2_6"/>
<dbReference type="InterPro" id="IPR006015">
    <property type="entry name" value="Universal_stress_UspA"/>
</dbReference>
<dbReference type="Proteomes" id="UP000003374">
    <property type="component" value="Unassembled WGS sequence"/>
</dbReference>
<keyword evidence="4" id="KW-1185">Reference proteome</keyword>
<dbReference type="SUPFAM" id="SSF52402">
    <property type="entry name" value="Adenine nucleotide alpha hydrolases-like"/>
    <property type="match status" value="1"/>
</dbReference>
<name>A4BR43_9GAMM</name>
<protein>
    <submittedName>
        <fullName evidence="3">Universal stress protein</fullName>
    </submittedName>
</protein>
<comment type="similarity">
    <text evidence="1">Belongs to the universal stress protein A family.</text>
</comment>
<dbReference type="Gene3D" id="3.40.50.620">
    <property type="entry name" value="HUPs"/>
    <property type="match status" value="1"/>
</dbReference>
<accession>A4BR43</accession>
<gene>
    <name evidence="3" type="ORF">NB231_06631</name>
</gene>
<evidence type="ECO:0000313" key="3">
    <source>
        <dbReference type="EMBL" id="EAR22043.1"/>
    </source>
</evidence>
<feature type="domain" description="UspA" evidence="2">
    <location>
        <begin position="2"/>
        <end position="125"/>
    </location>
</feature>
<dbReference type="EMBL" id="AAOF01000005">
    <property type="protein sequence ID" value="EAR22043.1"/>
    <property type="molecule type" value="Genomic_DNA"/>
</dbReference>
<evidence type="ECO:0000259" key="2">
    <source>
        <dbReference type="Pfam" id="PF00582"/>
    </source>
</evidence>
<reference evidence="3 4" key="1">
    <citation type="submission" date="2006-02" db="EMBL/GenBank/DDBJ databases">
        <authorList>
            <person name="Waterbury J."/>
            <person name="Ferriera S."/>
            <person name="Johnson J."/>
            <person name="Kravitz S."/>
            <person name="Halpern A."/>
            <person name="Remington K."/>
            <person name="Beeson K."/>
            <person name="Tran B."/>
            <person name="Rogers Y.-H."/>
            <person name="Friedman R."/>
            <person name="Venter J.C."/>
        </authorList>
    </citation>
    <scope>NUCLEOTIDE SEQUENCE [LARGE SCALE GENOMIC DNA]</scope>
    <source>
        <strain evidence="3 4">Nb-231</strain>
    </source>
</reference>
<dbReference type="AlphaFoldDB" id="A4BR43"/>
<dbReference type="Pfam" id="PF00582">
    <property type="entry name" value="Usp"/>
    <property type="match status" value="1"/>
</dbReference>
<dbReference type="STRING" id="314278.NB231_06631"/>
<dbReference type="PRINTS" id="PR01438">
    <property type="entry name" value="UNVRSLSTRESS"/>
</dbReference>
<dbReference type="PANTHER" id="PTHR46268:SF6">
    <property type="entry name" value="UNIVERSAL STRESS PROTEIN UP12"/>
    <property type="match status" value="1"/>
</dbReference>
<comment type="caution">
    <text evidence="3">The sequence shown here is derived from an EMBL/GenBank/DDBJ whole genome shotgun (WGS) entry which is preliminary data.</text>
</comment>